<accession>Q5Z935</accession>
<dbReference type="Proteomes" id="UP000000763">
    <property type="component" value="Chromosome 6"/>
</dbReference>
<evidence type="ECO:0000313" key="2">
    <source>
        <dbReference type="Proteomes" id="UP000000763"/>
    </source>
</evidence>
<reference evidence="2" key="2">
    <citation type="journal article" date="2008" name="Nucleic Acids Res.">
        <title>The rice annotation project database (RAP-DB): 2008 update.</title>
        <authorList>
            <consortium name="The rice annotation project (RAP)"/>
        </authorList>
    </citation>
    <scope>GENOME REANNOTATION</scope>
    <source>
        <strain evidence="2">cv. Nipponbare</strain>
    </source>
</reference>
<proteinExistence type="predicted"/>
<dbReference type="AlphaFoldDB" id="Q5Z935"/>
<gene>
    <name evidence="1" type="primary">P0659D09.50</name>
</gene>
<sequence>MDSNSLPTFGKARRILADERLHWRRPCSHWCGGGGLRASDGRRRAKAIGHAQAAPRLTRGDSEILHEYPHDGDIYRGNQCLLSYGPANSFLGLPQASGEQPSRTDPERSCIPLYRKGMPSYFAMSFAMYFVFMHRHGLRLHPDLASGHFIDP</sequence>
<protein>
    <submittedName>
        <fullName evidence="1">Uncharacterized protein</fullName>
    </submittedName>
</protein>
<reference evidence="2" key="1">
    <citation type="journal article" date="2005" name="Nature">
        <title>The map-based sequence of the rice genome.</title>
        <authorList>
            <consortium name="International rice genome sequencing project (IRGSP)"/>
            <person name="Matsumoto T."/>
            <person name="Wu J."/>
            <person name="Kanamori H."/>
            <person name="Katayose Y."/>
            <person name="Fujisawa M."/>
            <person name="Namiki N."/>
            <person name="Mizuno H."/>
            <person name="Yamamoto K."/>
            <person name="Antonio B.A."/>
            <person name="Baba T."/>
            <person name="Sakata K."/>
            <person name="Nagamura Y."/>
            <person name="Aoki H."/>
            <person name="Arikawa K."/>
            <person name="Arita K."/>
            <person name="Bito T."/>
            <person name="Chiden Y."/>
            <person name="Fujitsuka N."/>
            <person name="Fukunaka R."/>
            <person name="Hamada M."/>
            <person name="Harada C."/>
            <person name="Hayashi A."/>
            <person name="Hijishita S."/>
            <person name="Honda M."/>
            <person name="Hosokawa S."/>
            <person name="Ichikawa Y."/>
            <person name="Idonuma A."/>
            <person name="Iijima M."/>
            <person name="Ikeda M."/>
            <person name="Ikeno M."/>
            <person name="Ito K."/>
            <person name="Ito S."/>
            <person name="Ito T."/>
            <person name="Ito Y."/>
            <person name="Ito Y."/>
            <person name="Iwabuchi A."/>
            <person name="Kamiya K."/>
            <person name="Karasawa W."/>
            <person name="Kurita K."/>
            <person name="Katagiri S."/>
            <person name="Kikuta A."/>
            <person name="Kobayashi H."/>
            <person name="Kobayashi N."/>
            <person name="Machita K."/>
            <person name="Maehara T."/>
            <person name="Masukawa M."/>
            <person name="Mizubayashi T."/>
            <person name="Mukai Y."/>
            <person name="Nagasaki H."/>
            <person name="Nagata Y."/>
            <person name="Naito S."/>
            <person name="Nakashima M."/>
            <person name="Nakama Y."/>
            <person name="Nakamichi Y."/>
            <person name="Nakamura M."/>
            <person name="Meguro A."/>
            <person name="Negishi M."/>
            <person name="Ohta I."/>
            <person name="Ohta T."/>
            <person name="Okamoto M."/>
            <person name="Ono N."/>
            <person name="Saji S."/>
            <person name="Sakaguchi M."/>
            <person name="Sakai K."/>
            <person name="Shibata M."/>
            <person name="Shimokawa T."/>
            <person name="Song J."/>
            <person name="Takazaki Y."/>
            <person name="Terasawa K."/>
            <person name="Tsugane M."/>
            <person name="Tsuji K."/>
            <person name="Ueda S."/>
            <person name="Waki K."/>
            <person name="Yamagata H."/>
            <person name="Yamamoto M."/>
            <person name="Yamamoto S."/>
            <person name="Yamane H."/>
            <person name="Yoshiki S."/>
            <person name="Yoshihara R."/>
            <person name="Yukawa K."/>
            <person name="Zhong H."/>
            <person name="Yano M."/>
            <person name="Yuan Q."/>
            <person name="Ouyang S."/>
            <person name="Liu J."/>
            <person name="Jones K.M."/>
            <person name="Gansberger K."/>
            <person name="Moffat K."/>
            <person name="Hill J."/>
            <person name="Bera J."/>
            <person name="Fadrosh D."/>
            <person name="Jin S."/>
            <person name="Johri S."/>
            <person name="Kim M."/>
            <person name="Overton L."/>
            <person name="Reardon M."/>
            <person name="Tsitrin T."/>
            <person name="Vuong H."/>
            <person name="Weaver B."/>
            <person name="Ciecko A."/>
            <person name="Tallon L."/>
            <person name="Jackson J."/>
            <person name="Pai G."/>
            <person name="Aken S.V."/>
            <person name="Utterback T."/>
            <person name="Reidmuller S."/>
            <person name="Feldblyum T."/>
            <person name="Hsiao J."/>
            <person name="Zismann V."/>
            <person name="Iobst S."/>
            <person name="de Vazeille A.R."/>
            <person name="Buell C.R."/>
            <person name="Ying K."/>
            <person name="Li Y."/>
            <person name="Lu T."/>
            <person name="Huang Y."/>
            <person name="Zhao Q."/>
            <person name="Feng Q."/>
            <person name="Zhang L."/>
            <person name="Zhu J."/>
            <person name="Weng Q."/>
            <person name="Mu J."/>
            <person name="Lu Y."/>
            <person name="Fan D."/>
            <person name="Liu Y."/>
            <person name="Guan J."/>
            <person name="Zhang Y."/>
            <person name="Yu S."/>
            <person name="Liu X."/>
            <person name="Zhang Y."/>
            <person name="Hong G."/>
            <person name="Han B."/>
            <person name="Choisne N."/>
            <person name="Demange N."/>
            <person name="Orjeda G."/>
            <person name="Samain S."/>
            <person name="Cattolico L."/>
            <person name="Pelletier E."/>
            <person name="Couloux A."/>
            <person name="Segurens B."/>
            <person name="Wincker P."/>
            <person name="D'Hont A."/>
            <person name="Scarpelli C."/>
            <person name="Weissenbach J."/>
            <person name="Salanoubat M."/>
            <person name="Quetier F."/>
            <person name="Yu Y."/>
            <person name="Kim H.R."/>
            <person name="Rambo T."/>
            <person name="Currie J."/>
            <person name="Collura K."/>
            <person name="Luo M."/>
            <person name="Yang T."/>
            <person name="Ammiraju J.S.S."/>
            <person name="Engler F."/>
            <person name="Soderlund C."/>
            <person name="Wing R.A."/>
            <person name="Palmer L.E."/>
            <person name="de la Bastide M."/>
            <person name="Spiegel L."/>
            <person name="Nascimento L."/>
            <person name="Zutavern T."/>
            <person name="O'Shaughnessy A."/>
            <person name="Dike S."/>
            <person name="Dedhia N."/>
            <person name="Preston R."/>
            <person name="Balija V."/>
            <person name="McCombie W.R."/>
            <person name="Chow T."/>
            <person name="Chen H."/>
            <person name="Chung M."/>
            <person name="Chen C."/>
            <person name="Shaw J."/>
            <person name="Wu H."/>
            <person name="Hsiao K."/>
            <person name="Chao Y."/>
            <person name="Chu M."/>
            <person name="Cheng C."/>
            <person name="Hour A."/>
            <person name="Lee P."/>
            <person name="Lin S."/>
            <person name="Lin Y."/>
            <person name="Liou J."/>
            <person name="Liu S."/>
            <person name="Hsing Y."/>
            <person name="Raghuvanshi S."/>
            <person name="Mohanty A."/>
            <person name="Bharti A.K."/>
            <person name="Gaur A."/>
            <person name="Gupta V."/>
            <person name="Kumar D."/>
            <person name="Ravi V."/>
            <person name="Vij S."/>
            <person name="Kapur A."/>
            <person name="Khurana P."/>
            <person name="Khurana P."/>
            <person name="Khurana J.P."/>
            <person name="Tyagi A.K."/>
            <person name="Gaikwad K."/>
            <person name="Singh A."/>
            <person name="Dalal V."/>
            <person name="Srivastava S."/>
            <person name="Dixit A."/>
            <person name="Pal A.K."/>
            <person name="Ghazi I.A."/>
            <person name="Yadav M."/>
            <person name="Pandit A."/>
            <person name="Bhargava A."/>
            <person name="Sureshbabu K."/>
            <person name="Batra K."/>
            <person name="Sharma T.R."/>
            <person name="Mohapatra T."/>
            <person name="Singh N.K."/>
            <person name="Messing J."/>
            <person name="Nelson A.B."/>
            <person name="Fuks G."/>
            <person name="Kavchok S."/>
            <person name="Keizer G."/>
            <person name="Linton E."/>
            <person name="Llaca V."/>
            <person name="Song R."/>
            <person name="Tanyolac B."/>
            <person name="Young S."/>
            <person name="Ho-Il K."/>
            <person name="Hahn J.H."/>
            <person name="Sangsakoo G."/>
            <person name="Vanavichit A."/>
            <person name="de Mattos Luiz.A.T."/>
            <person name="Zimmer P.D."/>
            <person name="Malone G."/>
            <person name="Dellagostin O."/>
            <person name="de Oliveira A.C."/>
            <person name="Bevan M."/>
            <person name="Bancroft I."/>
            <person name="Minx P."/>
            <person name="Cordum H."/>
            <person name="Wilson R."/>
            <person name="Cheng Z."/>
            <person name="Jin W."/>
            <person name="Jiang J."/>
            <person name="Leong S.A."/>
            <person name="Iwama H."/>
            <person name="Gojobori T."/>
            <person name="Itoh T."/>
            <person name="Niimura Y."/>
            <person name="Fujii Y."/>
            <person name="Habara T."/>
            <person name="Sakai H."/>
            <person name="Sato Y."/>
            <person name="Wilson G."/>
            <person name="Kumar K."/>
            <person name="McCouch S."/>
            <person name="Juretic N."/>
            <person name="Hoen D."/>
            <person name="Wright S."/>
            <person name="Bruskiewich R."/>
            <person name="Bureau T."/>
            <person name="Miyao A."/>
            <person name="Hirochika H."/>
            <person name="Nishikawa T."/>
            <person name="Kadowaki K."/>
            <person name="Sugiura M."/>
            <person name="Burr B."/>
            <person name="Sasaki T."/>
        </authorList>
    </citation>
    <scope>NUCLEOTIDE SEQUENCE [LARGE SCALE GENOMIC DNA]</scope>
    <source>
        <strain evidence="2">cv. Nipponbare</strain>
    </source>
</reference>
<name>Q5Z935_ORYSJ</name>
<dbReference type="EMBL" id="AP003686">
    <property type="protein sequence ID" value="BAD53719.1"/>
    <property type="molecule type" value="Genomic_DNA"/>
</dbReference>
<evidence type="ECO:0000313" key="1">
    <source>
        <dbReference type="EMBL" id="BAD53719.1"/>
    </source>
</evidence>
<organism evidence="1 2">
    <name type="scientific">Oryza sativa subsp. japonica</name>
    <name type="common">Rice</name>
    <dbReference type="NCBI Taxonomy" id="39947"/>
    <lineage>
        <taxon>Eukaryota</taxon>
        <taxon>Viridiplantae</taxon>
        <taxon>Streptophyta</taxon>
        <taxon>Embryophyta</taxon>
        <taxon>Tracheophyta</taxon>
        <taxon>Spermatophyta</taxon>
        <taxon>Magnoliopsida</taxon>
        <taxon>Liliopsida</taxon>
        <taxon>Poales</taxon>
        <taxon>Poaceae</taxon>
        <taxon>BOP clade</taxon>
        <taxon>Oryzoideae</taxon>
        <taxon>Oryzeae</taxon>
        <taxon>Oryzinae</taxon>
        <taxon>Oryza</taxon>
        <taxon>Oryza sativa</taxon>
    </lineage>
</organism>